<dbReference type="RefSeq" id="WP_131889177.1">
    <property type="nucleotide sequence ID" value="NZ_SMKU01000006.1"/>
</dbReference>
<protein>
    <submittedName>
        <fullName evidence="1">RidA family protein</fullName>
    </submittedName>
</protein>
<dbReference type="PANTHER" id="PTHR43760:SF1">
    <property type="entry name" value="ENDORIBONUCLEASE L-PSP_CHORISMATE MUTASE-LIKE DOMAIN-CONTAINING PROTEIN"/>
    <property type="match status" value="1"/>
</dbReference>
<sequence length="146" mass="14861">MSSTARPPVAAVRAAHGSRLVVASGQVATRDGELIAEGLVGDTVDLPTAGECARQCALNVIEAVRAELGGLDAVTAVLRLTVYVASAPGLREQHLVADAATDVMLERFGARGKHARAAIGVAGLPLGSPVEVDAMFLVSDAPGRRA</sequence>
<dbReference type="InterPro" id="IPR035959">
    <property type="entry name" value="RutC-like_sf"/>
</dbReference>
<keyword evidence="2" id="KW-1185">Reference proteome</keyword>
<dbReference type="SUPFAM" id="SSF55298">
    <property type="entry name" value="YjgF-like"/>
    <property type="match status" value="1"/>
</dbReference>
<dbReference type="Pfam" id="PF01042">
    <property type="entry name" value="Ribonuc_L-PSP"/>
    <property type="match status" value="1"/>
</dbReference>
<dbReference type="OrthoDB" id="9806229at2"/>
<dbReference type="AlphaFoldDB" id="A0A4R5CCA9"/>
<accession>A0A4R5CCA9</accession>
<dbReference type="Gene3D" id="3.30.1330.40">
    <property type="entry name" value="RutC-like"/>
    <property type="match status" value="1"/>
</dbReference>
<comment type="caution">
    <text evidence="1">The sequence shown here is derived from an EMBL/GenBank/DDBJ whole genome shotgun (WGS) entry which is preliminary data.</text>
</comment>
<reference evidence="1 2" key="1">
    <citation type="submission" date="2019-03" db="EMBL/GenBank/DDBJ databases">
        <title>Draft genome sequences of novel Actinobacteria.</title>
        <authorList>
            <person name="Sahin N."/>
            <person name="Ay H."/>
            <person name="Saygin H."/>
        </authorList>
    </citation>
    <scope>NUCLEOTIDE SEQUENCE [LARGE SCALE GENOMIC DNA]</scope>
    <source>
        <strain evidence="1 2">H3C3</strain>
    </source>
</reference>
<dbReference type="PANTHER" id="PTHR43760">
    <property type="entry name" value="ENDORIBONUCLEASE-RELATED"/>
    <property type="match status" value="1"/>
</dbReference>
<gene>
    <name evidence="1" type="ORF">E1298_03015</name>
</gene>
<name>A0A4R5CCA9_9ACTN</name>
<dbReference type="CDD" id="cd02199">
    <property type="entry name" value="YjgF_YER057c_UK114_like_1"/>
    <property type="match status" value="1"/>
</dbReference>
<dbReference type="Proteomes" id="UP000294513">
    <property type="component" value="Unassembled WGS sequence"/>
</dbReference>
<evidence type="ECO:0000313" key="1">
    <source>
        <dbReference type="EMBL" id="TDD96426.1"/>
    </source>
</evidence>
<proteinExistence type="predicted"/>
<evidence type="ECO:0000313" key="2">
    <source>
        <dbReference type="Proteomes" id="UP000294513"/>
    </source>
</evidence>
<dbReference type="InterPro" id="IPR006175">
    <property type="entry name" value="YjgF/YER057c/UK114"/>
</dbReference>
<organism evidence="1 2">
    <name type="scientific">Actinomadura rubrisoli</name>
    <dbReference type="NCBI Taxonomy" id="2530368"/>
    <lineage>
        <taxon>Bacteria</taxon>
        <taxon>Bacillati</taxon>
        <taxon>Actinomycetota</taxon>
        <taxon>Actinomycetes</taxon>
        <taxon>Streptosporangiales</taxon>
        <taxon>Thermomonosporaceae</taxon>
        <taxon>Actinomadura</taxon>
    </lineage>
</organism>
<dbReference type="InterPro" id="IPR013813">
    <property type="entry name" value="Endoribo_LPSP/chorism_mut-like"/>
</dbReference>
<dbReference type="EMBL" id="SMKU01000006">
    <property type="protein sequence ID" value="TDD96426.1"/>
    <property type="molecule type" value="Genomic_DNA"/>
</dbReference>